<dbReference type="AlphaFoldDB" id="A0A9X6S5Z5"/>
<name>A0A9X6S5Z5_9LACO</name>
<accession>A0A9X6S5Z5</accession>
<sequence>MQMFANVRQELVDTFEESLSIAEEYGYKPSSYGVRGDVIKSIHAMFVDKKNDNARAFAIRVKIKGSMPVTYLAEVKTRNDMVDAPTVILSRSKLLEVHSADEFRAFVSELRGKDKPIIKVEEETEELTLEV</sequence>
<dbReference type="EMBL" id="LXZO01000066">
    <property type="protein sequence ID" value="PAY48281.1"/>
    <property type="molecule type" value="Genomic_DNA"/>
</dbReference>
<protein>
    <submittedName>
        <fullName evidence="1">Uncharacterized protein</fullName>
    </submittedName>
</protein>
<evidence type="ECO:0000313" key="1">
    <source>
        <dbReference type="EMBL" id="PAY48281.1"/>
    </source>
</evidence>
<gene>
    <name evidence="1" type="ORF">A8C52_04970</name>
</gene>
<evidence type="ECO:0000313" key="2">
    <source>
        <dbReference type="Proteomes" id="UP000218139"/>
    </source>
</evidence>
<comment type="caution">
    <text evidence="1">The sequence shown here is derived from an EMBL/GenBank/DDBJ whole genome shotgun (WGS) entry which is preliminary data.</text>
</comment>
<dbReference type="Proteomes" id="UP000218139">
    <property type="component" value="Unassembled WGS sequence"/>
</dbReference>
<proteinExistence type="predicted"/>
<reference evidence="1 2" key="1">
    <citation type="submission" date="2016-05" db="EMBL/GenBank/DDBJ databases">
        <authorList>
            <person name="Lee J.-Y."/>
            <person name="Kim E.B."/>
            <person name="Choi Y.-J."/>
        </authorList>
    </citation>
    <scope>NUCLEOTIDE SEQUENCE [LARGE SCALE GENOMIC DNA]</scope>
    <source>
        <strain evidence="1 2">KLA006</strain>
    </source>
</reference>
<organism evidence="1 2">
    <name type="scientific">Ligilactobacillus salivarius</name>
    <dbReference type="NCBI Taxonomy" id="1624"/>
    <lineage>
        <taxon>Bacteria</taxon>
        <taxon>Bacillati</taxon>
        <taxon>Bacillota</taxon>
        <taxon>Bacilli</taxon>
        <taxon>Lactobacillales</taxon>
        <taxon>Lactobacillaceae</taxon>
        <taxon>Ligilactobacillus</taxon>
    </lineage>
</organism>